<dbReference type="PROSITE" id="PS51257">
    <property type="entry name" value="PROKAR_LIPOPROTEIN"/>
    <property type="match status" value="1"/>
</dbReference>
<evidence type="ECO:0008006" key="4">
    <source>
        <dbReference type="Google" id="ProtNLM"/>
    </source>
</evidence>
<dbReference type="EMBL" id="MOBI01000044">
    <property type="protein sequence ID" value="ROM89398.1"/>
    <property type="molecule type" value="Genomic_DNA"/>
</dbReference>
<dbReference type="Proteomes" id="UP000284684">
    <property type="component" value="Unassembled WGS sequence"/>
</dbReference>
<keyword evidence="1" id="KW-0732">Signal</keyword>
<dbReference type="AlphaFoldDB" id="A0A423GIL5"/>
<accession>A0A423GIL5</accession>
<name>A0A423GIL5_9PSED</name>
<reference evidence="2 3" key="1">
    <citation type="submission" date="2016-10" db="EMBL/GenBank/DDBJ databases">
        <title>Comparative genome analysis of multiple Pseudomonas spp. focuses on biocontrol and plant growth promoting traits.</title>
        <authorList>
            <person name="Tao X.-Y."/>
            <person name="Taylor C.G."/>
        </authorList>
    </citation>
    <scope>NUCLEOTIDE SEQUENCE [LARGE SCALE GENOMIC DNA]</scope>
    <source>
        <strain evidence="2 3">37D10</strain>
    </source>
</reference>
<organism evidence="2 3">
    <name type="scientific">Pseudomonas brassicacearum</name>
    <dbReference type="NCBI Taxonomy" id="930166"/>
    <lineage>
        <taxon>Bacteria</taxon>
        <taxon>Pseudomonadati</taxon>
        <taxon>Pseudomonadota</taxon>
        <taxon>Gammaproteobacteria</taxon>
        <taxon>Pseudomonadales</taxon>
        <taxon>Pseudomonadaceae</taxon>
        <taxon>Pseudomonas</taxon>
    </lineage>
</organism>
<gene>
    <name evidence="2" type="ORF">BK658_28210</name>
</gene>
<feature type="signal peptide" evidence="1">
    <location>
        <begin position="1"/>
        <end position="18"/>
    </location>
</feature>
<evidence type="ECO:0000313" key="2">
    <source>
        <dbReference type="EMBL" id="ROM89398.1"/>
    </source>
</evidence>
<protein>
    <recommendedName>
        <fullName evidence="4">Lipoprotein</fullName>
    </recommendedName>
</protein>
<feature type="chain" id="PRO_5019492080" description="Lipoprotein" evidence="1">
    <location>
        <begin position="19"/>
        <end position="140"/>
    </location>
</feature>
<evidence type="ECO:0000313" key="3">
    <source>
        <dbReference type="Proteomes" id="UP000284684"/>
    </source>
</evidence>
<proteinExistence type="predicted"/>
<comment type="caution">
    <text evidence="2">The sequence shown here is derived from an EMBL/GenBank/DDBJ whole genome shotgun (WGS) entry which is preliminary data.</text>
</comment>
<sequence length="140" mass="14655">MIYRLALAAGIAALSGCAALHSTNECEANFSSEGSIVTGKKFSTTSMLPSISPNLAFQRLSAVMLEEGFHIESSDPHRGLISAYQDVNYSSKRAPLNAIVEAASSGTKVTLVFVVAAGIYAPDIGARGEFCKIINAVNAN</sequence>
<evidence type="ECO:0000256" key="1">
    <source>
        <dbReference type="SAM" id="SignalP"/>
    </source>
</evidence>
<dbReference type="RefSeq" id="WP_123585345.1">
    <property type="nucleotide sequence ID" value="NZ_MOBI01000044.1"/>
</dbReference>